<evidence type="ECO:0000313" key="5">
    <source>
        <dbReference type="EMBL" id="TBN54807.1"/>
    </source>
</evidence>
<comment type="subcellular location">
    <subcellularLocation>
        <location evidence="1">Cell envelope</location>
    </subcellularLocation>
</comment>
<dbReference type="InterPro" id="IPR018976">
    <property type="entry name" value="Imelysin-like"/>
</dbReference>
<dbReference type="RefSeq" id="WP_131001060.1">
    <property type="nucleotide sequence ID" value="NZ_JBHSZR010000002.1"/>
</dbReference>
<evidence type="ECO:0000313" key="6">
    <source>
        <dbReference type="Proteomes" id="UP000291613"/>
    </source>
</evidence>
<dbReference type="CDD" id="cd14659">
    <property type="entry name" value="Imelysin-like_IPPA"/>
    <property type="match status" value="1"/>
</dbReference>
<evidence type="ECO:0000256" key="1">
    <source>
        <dbReference type="ARBA" id="ARBA00004196"/>
    </source>
</evidence>
<sequence length="352" mass="36308">MRLAKLKLPAIALLLAGSVASAAAAPPAPGVIAVGVIESYLIPRYETLAKAAGEQSEAWKAACADGDFAPDLESLRAAYGKAADSWATVEHVTTGPMSVALRADRLFFGPDRRNVVAKALTEIEERAKDGDVPPETIRGVSVAGQGFPALERLLYETSEASPAARCRSGVAIAANIASIVNDVVTEWGAPDGPLARLKRGEGDPVHFADPAQGAARLMTDLAGGVQRANDLKIFPVLGAGPDMARPKAAEGWRSSRSARALQVLTGSLAAMAKTFGTYAPKDVAAANAKTFAAAEAAAAKLPTDFGQAATDPKRRKTLEAAVAALKVAQNDLVKNLAPALGLPLGFNALDGD</sequence>
<protein>
    <recommendedName>
        <fullName evidence="4">Imelysin-like domain-containing protein</fullName>
    </recommendedName>
</protein>
<dbReference type="GO" id="GO:0030313">
    <property type="term" value="C:cell envelope"/>
    <property type="evidence" value="ECO:0007669"/>
    <property type="project" value="UniProtKB-SubCell"/>
</dbReference>
<evidence type="ECO:0000256" key="2">
    <source>
        <dbReference type="ARBA" id="ARBA00022729"/>
    </source>
</evidence>
<dbReference type="Gene3D" id="1.20.1420.20">
    <property type="entry name" value="M75 peptidase, HXXE motif"/>
    <property type="match status" value="1"/>
</dbReference>
<evidence type="ECO:0000259" key="4">
    <source>
        <dbReference type="Pfam" id="PF09375"/>
    </source>
</evidence>
<dbReference type="InterPro" id="IPR038352">
    <property type="entry name" value="Imelysin_sf"/>
</dbReference>
<proteinExistence type="predicted"/>
<feature type="domain" description="Imelysin-like" evidence="4">
    <location>
        <begin position="42"/>
        <end position="328"/>
    </location>
</feature>
<dbReference type="EMBL" id="SIUB01000001">
    <property type="protein sequence ID" value="TBN54807.1"/>
    <property type="molecule type" value="Genomic_DNA"/>
</dbReference>
<dbReference type="OrthoDB" id="5729110at2"/>
<feature type="signal peptide" evidence="3">
    <location>
        <begin position="1"/>
        <end position="24"/>
    </location>
</feature>
<dbReference type="InterPro" id="IPR034984">
    <property type="entry name" value="Imelysin-like_IPPA"/>
</dbReference>
<comment type="caution">
    <text evidence="5">The sequence shown here is derived from an EMBL/GenBank/DDBJ whole genome shotgun (WGS) entry which is preliminary data.</text>
</comment>
<accession>A0A4Q9GSM9</accession>
<organism evidence="5 6">
    <name type="scientific">Hansschlegelia quercus</name>
    <dbReference type="NCBI Taxonomy" id="2528245"/>
    <lineage>
        <taxon>Bacteria</taxon>
        <taxon>Pseudomonadati</taxon>
        <taxon>Pseudomonadota</taxon>
        <taxon>Alphaproteobacteria</taxon>
        <taxon>Hyphomicrobiales</taxon>
        <taxon>Methylopilaceae</taxon>
        <taxon>Hansschlegelia</taxon>
    </lineage>
</organism>
<keyword evidence="6" id="KW-1185">Reference proteome</keyword>
<keyword evidence="2 3" id="KW-0732">Signal</keyword>
<reference evidence="5 6" key="1">
    <citation type="submission" date="2019-02" db="EMBL/GenBank/DDBJ databases">
        <title>Hansschlegelia quercus sp. nov., a novel methylotrophic bacterium from buds of oak (Quercus robur L.).</title>
        <authorList>
            <person name="Agafonova N.V."/>
            <person name="Kaparullina E.N."/>
            <person name="Grouzdev D.S."/>
            <person name="Doronina N.V."/>
        </authorList>
    </citation>
    <scope>NUCLEOTIDE SEQUENCE [LARGE SCALE GENOMIC DNA]</scope>
    <source>
        <strain evidence="5 6">Dub</strain>
    </source>
</reference>
<dbReference type="AlphaFoldDB" id="A0A4Q9GSM9"/>
<evidence type="ECO:0000256" key="3">
    <source>
        <dbReference type="SAM" id="SignalP"/>
    </source>
</evidence>
<feature type="chain" id="PRO_5020909078" description="Imelysin-like domain-containing protein" evidence="3">
    <location>
        <begin position="25"/>
        <end position="352"/>
    </location>
</feature>
<gene>
    <name evidence="5" type="ORF">EYR15_01175</name>
</gene>
<dbReference type="Proteomes" id="UP000291613">
    <property type="component" value="Unassembled WGS sequence"/>
</dbReference>
<name>A0A4Q9GSM9_9HYPH</name>
<dbReference type="Pfam" id="PF09375">
    <property type="entry name" value="Peptidase_M75"/>
    <property type="match status" value="1"/>
</dbReference>